<name>A0A6L2L9K1_TANCI</name>
<feature type="region of interest" description="Disordered" evidence="1">
    <location>
        <begin position="132"/>
        <end position="157"/>
    </location>
</feature>
<evidence type="ECO:0000313" key="2">
    <source>
        <dbReference type="EMBL" id="GEU56834.1"/>
    </source>
</evidence>
<evidence type="ECO:0000256" key="1">
    <source>
        <dbReference type="SAM" id="MobiDB-lite"/>
    </source>
</evidence>
<organism evidence="2">
    <name type="scientific">Tanacetum cinerariifolium</name>
    <name type="common">Dalmatian daisy</name>
    <name type="synonym">Chrysanthemum cinerariifolium</name>
    <dbReference type="NCBI Taxonomy" id="118510"/>
    <lineage>
        <taxon>Eukaryota</taxon>
        <taxon>Viridiplantae</taxon>
        <taxon>Streptophyta</taxon>
        <taxon>Embryophyta</taxon>
        <taxon>Tracheophyta</taxon>
        <taxon>Spermatophyta</taxon>
        <taxon>Magnoliopsida</taxon>
        <taxon>eudicotyledons</taxon>
        <taxon>Gunneridae</taxon>
        <taxon>Pentapetalae</taxon>
        <taxon>asterids</taxon>
        <taxon>campanulids</taxon>
        <taxon>Asterales</taxon>
        <taxon>Asteraceae</taxon>
        <taxon>Asteroideae</taxon>
        <taxon>Anthemideae</taxon>
        <taxon>Anthemidinae</taxon>
        <taxon>Tanacetum</taxon>
    </lineage>
</organism>
<gene>
    <name evidence="2" type="ORF">Tci_028812</name>
</gene>
<accession>A0A6L2L9K1</accession>
<protein>
    <submittedName>
        <fullName evidence="2">Uncharacterized protein</fullName>
    </submittedName>
</protein>
<feature type="region of interest" description="Disordered" evidence="1">
    <location>
        <begin position="174"/>
        <end position="216"/>
    </location>
</feature>
<comment type="caution">
    <text evidence="2">The sequence shown here is derived from an EMBL/GenBank/DDBJ whole genome shotgun (WGS) entry which is preliminary data.</text>
</comment>
<sequence length="829" mass="95302">MVACLEKIEGNLEFHEIVDFLTSSTIHHALNGISRSEGDQVQSPYDSPLSGGHTSDRAEGALNLEELFSIYTNLSNRVLALGTVKDTQVAEIIALKSRIKKLEKKCKPSISHHRSWLKSVQRLSMKKRFGKKEFVSKQRRKKDKKDKPEPTLDDSTFDVDLDADHGIEYMDTEEPVNRGRLSEETKELVSTVRPEDSTIRPDVGTSDPIAPPTTTTSIFDDEYITMAQTLIKIKEEKAKEKGVSIKDIEDSLRPARSILTLKLLPTIDLKDKGKGVLEEPKPVKLEKEKEKRQREEEASKAAIAKMYDEVQAGIEADELFVSKLQQEEREEYTIEERAKFLAEIIAAQRKFRAAQRSAKIRSRPPTKSQPRNLMMTYMKNMGGYKHSQLKAKSFAEIQVPDEEGEVDYEVLDKRFPIISWESKFYHLDRHGAECIYYRIFRSDGSSRWIKTFSKMVIRFDRMDLEELYNLVMQRVHTLTLEDGTEIYMLAERRYPLTKKTLERMLALRLIDECESEAVFDLLRFIQKQINESGSHDGSKKDLAPCYCNKALAIPEQMATAECESEVVFNLLRFIQKQIDESGSHDGSEKDLSKRLLVKTSQIHLWLIVYQKLYGSQLTMLHIKELVSPKQTALGKDFSNPLTVDSLLKTIWLSVHHVIAMKRWLFQSKRLLEATRGIRRTKLGWFAYIDDFDGTAKSKNLRDLNIHFVESPALAPPEVMIDMEAQKKLYALRLKLITRLFCYTYATDSSGDEGDQFSGRWRVKKFVNEVRIKAVDDGVARNRRVGDGGRRKVVVERWCWWRVGDDDGCGLKMMVVERCWWRGGGDDGVS</sequence>
<dbReference type="EMBL" id="BKCJ010003730">
    <property type="protein sequence ID" value="GEU56834.1"/>
    <property type="molecule type" value="Genomic_DNA"/>
</dbReference>
<dbReference type="AlphaFoldDB" id="A0A6L2L9K1"/>
<proteinExistence type="predicted"/>
<feature type="compositionally biased region" description="Basic and acidic residues" evidence="1">
    <location>
        <begin position="175"/>
        <end position="199"/>
    </location>
</feature>
<feature type="region of interest" description="Disordered" evidence="1">
    <location>
        <begin position="33"/>
        <end position="56"/>
    </location>
</feature>
<reference evidence="2" key="1">
    <citation type="journal article" date="2019" name="Sci. Rep.">
        <title>Draft genome of Tanacetum cinerariifolium, the natural source of mosquito coil.</title>
        <authorList>
            <person name="Yamashiro T."/>
            <person name="Shiraishi A."/>
            <person name="Satake H."/>
            <person name="Nakayama K."/>
        </authorList>
    </citation>
    <scope>NUCLEOTIDE SEQUENCE</scope>
</reference>